<dbReference type="GO" id="GO:0005829">
    <property type="term" value="C:cytosol"/>
    <property type="evidence" value="ECO:0007669"/>
    <property type="project" value="TreeGrafter"/>
</dbReference>
<reference evidence="6" key="1">
    <citation type="journal article" date="2020" name="mSystems">
        <title>Genome- and Community-Level Interaction Insights into Carbon Utilization and Element Cycling Functions of Hydrothermarchaeota in Hydrothermal Sediment.</title>
        <authorList>
            <person name="Zhou Z."/>
            <person name="Liu Y."/>
            <person name="Xu W."/>
            <person name="Pan J."/>
            <person name="Luo Z.H."/>
            <person name="Li M."/>
        </authorList>
    </citation>
    <scope>NUCLEOTIDE SEQUENCE [LARGE SCALE GENOMIC DNA]</scope>
    <source>
        <strain evidence="6">SpSt-418</strain>
    </source>
</reference>
<feature type="modified residue" description="4-aspartylphosphate" evidence="2">
    <location>
        <position position="539"/>
    </location>
</feature>
<organism evidence="6">
    <name type="scientific">Oscillatoriales cyanobacterium SpSt-418</name>
    <dbReference type="NCBI Taxonomy" id="2282169"/>
    <lineage>
        <taxon>Bacteria</taxon>
        <taxon>Bacillati</taxon>
        <taxon>Cyanobacteriota</taxon>
        <taxon>Cyanophyceae</taxon>
        <taxon>Oscillatoriophycideae</taxon>
        <taxon>Oscillatoriales</taxon>
    </lineage>
</organism>
<dbReference type="PROSITE" id="PS51755">
    <property type="entry name" value="OMPR_PHOB"/>
    <property type="match status" value="1"/>
</dbReference>
<dbReference type="InterPro" id="IPR036641">
    <property type="entry name" value="HPT_dom_sf"/>
</dbReference>
<feature type="modified residue" description="4-aspartylphosphate" evidence="2">
    <location>
        <position position="416"/>
    </location>
</feature>
<dbReference type="CDD" id="cd00088">
    <property type="entry name" value="HPT"/>
    <property type="match status" value="1"/>
</dbReference>
<dbReference type="PROSITE" id="PS50110">
    <property type="entry name" value="RESPONSE_REGULATORY"/>
    <property type="match status" value="3"/>
</dbReference>
<dbReference type="CDD" id="cd00383">
    <property type="entry name" value="trans_reg_C"/>
    <property type="match status" value="1"/>
</dbReference>
<dbReference type="InterPro" id="IPR001867">
    <property type="entry name" value="OmpR/PhoB-type_DNA-bd"/>
</dbReference>
<dbReference type="Gene3D" id="3.40.50.2300">
    <property type="match status" value="3"/>
</dbReference>
<comment type="caution">
    <text evidence="6">The sequence shown here is derived from an EMBL/GenBank/DDBJ whole genome shotgun (WGS) entry which is preliminary data.</text>
</comment>
<dbReference type="InterPro" id="IPR008207">
    <property type="entry name" value="Sig_transdc_His_kin_Hpt_dom"/>
</dbReference>
<feature type="domain" description="Response regulatory" evidence="4">
    <location>
        <begin position="490"/>
        <end position="606"/>
    </location>
</feature>
<feature type="modified residue" description="4-aspartylphosphate" evidence="2">
    <location>
        <position position="51"/>
    </location>
</feature>
<dbReference type="SUPFAM" id="SSF47226">
    <property type="entry name" value="Histidine-containing phosphotransfer domain, HPT domain"/>
    <property type="match status" value="1"/>
</dbReference>
<dbReference type="Gene3D" id="1.20.120.160">
    <property type="entry name" value="HPT domain"/>
    <property type="match status" value="1"/>
</dbReference>
<accession>A0A7C3PH81</accession>
<dbReference type="Pfam" id="PF00072">
    <property type="entry name" value="Response_reg"/>
    <property type="match status" value="2"/>
</dbReference>
<keyword evidence="2" id="KW-0597">Phosphoprotein</keyword>
<evidence type="ECO:0000256" key="1">
    <source>
        <dbReference type="ARBA" id="ARBA00023125"/>
    </source>
</evidence>
<feature type="domain" description="Response regulatory" evidence="4">
    <location>
        <begin position="367"/>
        <end position="481"/>
    </location>
</feature>
<dbReference type="GO" id="GO:0000976">
    <property type="term" value="F:transcription cis-regulatory region binding"/>
    <property type="evidence" value="ECO:0007669"/>
    <property type="project" value="TreeGrafter"/>
</dbReference>
<dbReference type="CDD" id="cd19935">
    <property type="entry name" value="REC_OmpR_CusR-like"/>
    <property type="match status" value="1"/>
</dbReference>
<evidence type="ECO:0000256" key="3">
    <source>
        <dbReference type="PROSITE-ProRule" id="PRU01091"/>
    </source>
</evidence>
<proteinExistence type="predicted"/>
<sequence>MRILLVEDDDLLSRILTDHLTAQRYVVDIATDGVSGLDYAQAAAYDLIVLDVNLPQLNGIQVCQILRQRQYPVPILLLTARGTSSDKVIGLDAGADDYVVKPCPVEEISARIRALLRRPRVAGTPVLTWGNLCLDPATYEVTCDRRLIALSPKEYGLLELFLRNPQRTFNSSSILEHLWSFENAPGEETVRTHIKRLRSKLKAAGVNDLIDTVYGIGYRLKSAPVSRSDSGAEPSVATAADSATEETARSAVIAAWDEFKQPILERVALVDRAVVALEAGNLPETIRQVAAEAAHKLAGSLAMFGFPKGSALGKVLEQMLQSPQPSDLAHLKALTTELHQVLHQHEQSPETITSIQPSSSSNQLTSQWLVVDSDVSAAQALQTEGRKLGIQIQISPNLKAARSQFTAGAPGVILLDAALVSKLDFASFQPFSSEGEKPFVVILTQPNDFADRLVGIRAGIHHFLLKSTPPDELLLNVQNMFAQKSLPPIKVLAVDDDLMVLNRLQECLQPWGINITTLSTPDAVLPTLESTQPDLLILDVEMPIVSGIELCQVIRSDRTWNQLPILFLTARQEANVVSQIYQAGADDYISKPFTGSEIITRISNRLKRNSLLKQIP</sequence>
<keyword evidence="1 3" id="KW-0238">DNA-binding</keyword>
<dbReference type="AlphaFoldDB" id="A0A7C3PH81"/>
<name>A0A7C3PH81_9CYAN</name>
<gene>
    <name evidence="6" type="ORF">ENR64_25730</name>
</gene>
<evidence type="ECO:0000259" key="5">
    <source>
        <dbReference type="PROSITE" id="PS51755"/>
    </source>
</evidence>
<dbReference type="InterPro" id="IPR039420">
    <property type="entry name" value="WalR-like"/>
</dbReference>
<feature type="DNA-binding region" description="OmpR/PhoB-type" evidence="3">
    <location>
        <begin position="124"/>
        <end position="222"/>
    </location>
</feature>
<dbReference type="InterPro" id="IPR036388">
    <property type="entry name" value="WH-like_DNA-bd_sf"/>
</dbReference>
<evidence type="ECO:0000313" key="6">
    <source>
        <dbReference type="EMBL" id="HFN01093.1"/>
    </source>
</evidence>
<evidence type="ECO:0000256" key="2">
    <source>
        <dbReference type="PROSITE-ProRule" id="PRU00169"/>
    </source>
</evidence>
<dbReference type="EMBL" id="DSRU01000370">
    <property type="protein sequence ID" value="HFN01093.1"/>
    <property type="molecule type" value="Genomic_DNA"/>
</dbReference>
<dbReference type="PANTHER" id="PTHR48111">
    <property type="entry name" value="REGULATOR OF RPOS"/>
    <property type="match status" value="1"/>
</dbReference>
<evidence type="ECO:0000259" key="4">
    <source>
        <dbReference type="PROSITE" id="PS50110"/>
    </source>
</evidence>
<dbReference type="CDD" id="cd17574">
    <property type="entry name" value="REC_OmpR"/>
    <property type="match status" value="1"/>
</dbReference>
<dbReference type="Pfam" id="PF01627">
    <property type="entry name" value="Hpt"/>
    <property type="match status" value="1"/>
</dbReference>
<dbReference type="GO" id="GO:0006355">
    <property type="term" value="P:regulation of DNA-templated transcription"/>
    <property type="evidence" value="ECO:0007669"/>
    <property type="project" value="InterPro"/>
</dbReference>
<dbReference type="SUPFAM" id="SSF52172">
    <property type="entry name" value="CheY-like"/>
    <property type="match status" value="3"/>
</dbReference>
<dbReference type="SMART" id="SM00862">
    <property type="entry name" value="Trans_reg_C"/>
    <property type="match status" value="1"/>
</dbReference>
<dbReference type="GO" id="GO:0032993">
    <property type="term" value="C:protein-DNA complex"/>
    <property type="evidence" value="ECO:0007669"/>
    <property type="project" value="TreeGrafter"/>
</dbReference>
<dbReference type="InterPro" id="IPR001789">
    <property type="entry name" value="Sig_transdc_resp-reg_receiver"/>
</dbReference>
<dbReference type="SMART" id="SM00448">
    <property type="entry name" value="REC"/>
    <property type="match status" value="3"/>
</dbReference>
<dbReference type="Pfam" id="PF00486">
    <property type="entry name" value="Trans_reg_C"/>
    <property type="match status" value="1"/>
</dbReference>
<protein>
    <submittedName>
        <fullName evidence="6">Response regulator</fullName>
    </submittedName>
</protein>
<feature type="domain" description="Response regulatory" evidence="4">
    <location>
        <begin position="2"/>
        <end position="116"/>
    </location>
</feature>
<feature type="domain" description="OmpR/PhoB-type" evidence="5">
    <location>
        <begin position="124"/>
        <end position="222"/>
    </location>
</feature>
<dbReference type="InterPro" id="IPR011006">
    <property type="entry name" value="CheY-like_superfamily"/>
</dbReference>
<dbReference type="PANTHER" id="PTHR48111:SF15">
    <property type="entry name" value="OMPR SUBFAMILY"/>
    <property type="match status" value="1"/>
</dbReference>
<dbReference type="Gene3D" id="1.10.10.10">
    <property type="entry name" value="Winged helix-like DNA-binding domain superfamily/Winged helix DNA-binding domain"/>
    <property type="match status" value="1"/>
</dbReference>
<dbReference type="GO" id="GO:0000156">
    <property type="term" value="F:phosphorelay response regulator activity"/>
    <property type="evidence" value="ECO:0007669"/>
    <property type="project" value="TreeGrafter"/>
</dbReference>